<accession>A0A0K2TY80</accession>
<protein>
    <submittedName>
        <fullName evidence="1">Uncharacterized protein</fullName>
    </submittedName>
</protein>
<evidence type="ECO:0000313" key="1">
    <source>
        <dbReference type="EMBL" id="CDW30810.1"/>
    </source>
</evidence>
<sequence length="57" mass="6993">MTKDFCMFFQHDYFLLLIFCRHLFVRKQMLLYEEILNNFGQVILSNLHLKNSLLPQK</sequence>
<name>A0A0K2TY80_LEPSM</name>
<dbReference type="EMBL" id="HACA01013449">
    <property type="protein sequence ID" value="CDW30810.1"/>
    <property type="molecule type" value="Transcribed_RNA"/>
</dbReference>
<organism evidence="1">
    <name type="scientific">Lepeophtheirus salmonis</name>
    <name type="common">Salmon louse</name>
    <name type="synonym">Caligus salmonis</name>
    <dbReference type="NCBI Taxonomy" id="72036"/>
    <lineage>
        <taxon>Eukaryota</taxon>
        <taxon>Metazoa</taxon>
        <taxon>Ecdysozoa</taxon>
        <taxon>Arthropoda</taxon>
        <taxon>Crustacea</taxon>
        <taxon>Multicrustacea</taxon>
        <taxon>Hexanauplia</taxon>
        <taxon>Copepoda</taxon>
        <taxon>Siphonostomatoida</taxon>
        <taxon>Caligidae</taxon>
        <taxon>Lepeophtheirus</taxon>
    </lineage>
</organism>
<proteinExistence type="predicted"/>
<dbReference type="AlphaFoldDB" id="A0A0K2TY80"/>
<feature type="non-terminal residue" evidence="1">
    <location>
        <position position="57"/>
    </location>
</feature>
<reference evidence="1" key="1">
    <citation type="submission" date="2014-05" db="EMBL/GenBank/DDBJ databases">
        <authorList>
            <person name="Chronopoulou M."/>
        </authorList>
    </citation>
    <scope>NUCLEOTIDE SEQUENCE</scope>
    <source>
        <tissue evidence="1">Whole organism</tissue>
    </source>
</reference>